<dbReference type="InterPro" id="IPR045860">
    <property type="entry name" value="Snake_toxin-like_sf"/>
</dbReference>
<evidence type="ECO:0000313" key="2">
    <source>
        <dbReference type="EMBL" id="CAD6199978.1"/>
    </source>
</evidence>
<dbReference type="EMBL" id="CAJGYM010000221">
    <property type="protein sequence ID" value="CAD6199978.1"/>
    <property type="molecule type" value="Genomic_DNA"/>
</dbReference>
<proteinExistence type="predicted"/>
<protein>
    <submittedName>
        <fullName evidence="2">Uncharacterized protein</fullName>
    </submittedName>
</protein>
<evidence type="ECO:0000256" key="1">
    <source>
        <dbReference type="SAM" id="SignalP"/>
    </source>
</evidence>
<gene>
    <name evidence="2" type="ORF">CAUJ_LOCUS15877</name>
</gene>
<keyword evidence="1" id="KW-0732">Signal</keyword>
<dbReference type="AlphaFoldDB" id="A0A8S1HYA7"/>
<sequence length="204" mass="22196">MIVFTIWAITFASLVVHATATSCLNCAALDPSFNATLQSQLLMQSDVFFYPVVVQKTPACSNSLNVEEGDIGNLYPTIEGEICSKFSRCITLFPNIPNTTFVVRGCLESVLRYKFREDRRLQSPGCYLLRSSPSYPNVLALEFVACVCEGDYCNSASVADVDSSSAFGDSDVRPLGTSSDLLNSSTLFTATFPIALLFLSVFSV</sequence>
<feature type="signal peptide" evidence="1">
    <location>
        <begin position="1"/>
        <end position="20"/>
    </location>
</feature>
<reference evidence="2" key="1">
    <citation type="submission" date="2020-10" db="EMBL/GenBank/DDBJ databases">
        <authorList>
            <person name="Kikuchi T."/>
        </authorList>
    </citation>
    <scope>NUCLEOTIDE SEQUENCE</scope>
    <source>
        <strain evidence="2">NKZ352</strain>
    </source>
</reference>
<dbReference type="Proteomes" id="UP000835052">
    <property type="component" value="Unassembled WGS sequence"/>
</dbReference>
<organism evidence="2 3">
    <name type="scientific">Caenorhabditis auriculariae</name>
    <dbReference type="NCBI Taxonomy" id="2777116"/>
    <lineage>
        <taxon>Eukaryota</taxon>
        <taxon>Metazoa</taxon>
        <taxon>Ecdysozoa</taxon>
        <taxon>Nematoda</taxon>
        <taxon>Chromadorea</taxon>
        <taxon>Rhabditida</taxon>
        <taxon>Rhabditina</taxon>
        <taxon>Rhabditomorpha</taxon>
        <taxon>Rhabditoidea</taxon>
        <taxon>Rhabditidae</taxon>
        <taxon>Peloderinae</taxon>
        <taxon>Caenorhabditis</taxon>
    </lineage>
</organism>
<dbReference type="OrthoDB" id="5858637at2759"/>
<accession>A0A8S1HYA7</accession>
<evidence type="ECO:0000313" key="3">
    <source>
        <dbReference type="Proteomes" id="UP000835052"/>
    </source>
</evidence>
<feature type="chain" id="PRO_5035930810" evidence="1">
    <location>
        <begin position="21"/>
        <end position="204"/>
    </location>
</feature>
<name>A0A8S1HYA7_9PELO</name>
<keyword evidence="3" id="KW-1185">Reference proteome</keyword>
<dbReference type="SUPFAM" id="SSF57302">
    <property type="entry name" value="Snake toxin-like"/>
    <property type="match status" value="1"/>
</dbReference>
<comment type="caution">
    <text evidence="2">The sequence shown here is derived from an EMBL/GenBank/DDBJ whole genome shotgun (WGS) entry which is preliminary data.</text>
</comment>